<dbReference type="STRING" id="1503961.SAMN05421736_12636"/>
<keyword evidence="1" id="KW-1133">Transmembrane helix</keyword>
<evidence type="ECO:0000256" key="1">
    <source>
        <dbReference type="SAM" id="Phobius"/>
    </source>
</evidence>
<keyword evidence="1" id="KW-0472">Membrane</keyword>
<dbReference type="Proteomes" id="UP000198935">
    <property type="component" value="Unassembled WGS sequence"/>
</dbReference>
<gene>
    <name evidence="2" type="ORF">SAMN05421736_12636</name>
</gene>
<keyword evidence="1" id="KW-0812">Transmembrane</keyword>
<protein>
    <submittedName>
        <fullName evidence="2">Uncharacterized protein</fullName>
    </submittedName>
</protein>
<name>A0A1H3UTL2_9BACI</name>
<accession>A0A1H3UTL2</accession>
<proteinExistence type="predicted"/>
<reference evidence="3" key="1">
    <citation type="submission" date="2016-10" db="EMBL/GenBank/DDBJ databases">
        <authorList>
            <person name="Varghese N."/>
            <person name="Submissions S."/>
        </authorList>
    </citation>
    <scope>NUCLEOTIDE SEQUENCE [LARGE SCALE GENOMIC DNA]</scope>
    <source>
        <strain evidence="3">SP</strain>
    </source>
</reference>
<feature type="transmembrane region" description="Helical" evidence="1">
    <location>
        <begin position="6"/>
        <end position="31"/>
    </location>
</feature>
<dbReference type="EMBL" id="FNPI01000026">
    <property type="protein sequence ID" value="SDZ65773.1"/>
    <property type="molecule type" value="Genomic_DNA"/>
</dbReference>
<evidence type="ECO:0000313" key="3">
    <source>
        <dbReference type="Proteomes" id="UP000198935"/>
    </source>
</evidence>
<dbReference type="AlphaFoldDB" id="A0A1H3UTL2"/>
<organism evidence="2 3">
    <name type="scientific">Evansella caseinilytica</name>
    <dbReference type="NCBI Taxonomy" id="1503961"/>
    <lineage>
        <taxon>Bacteria</taxon>
        <taxon>Bacillati</taxon>
        <taxon>Bacillota</taxon>
        <taxon>Bacilli</taxon>
        <taxon>Bacillales</taxon>
        <taxon>Bacillaceae</taxon>
        <taxon>Evansella</taxon>
    </lineage>
</organism>
<keyword evidence="3" id="KW-1185">Reference proteome</keyword>
<evidence type="ECO:0000313" key="2">
    <source>
        <dbReference type="EMBL" id="SDZ65773.1"/>
    </source>
</evidence>
<feature type="transmembrane region" description="Helical" evidence="1">
    <location>
        <begin position="43"/>
        <end position="64"/>
    </location>
</feature>
<sequence length="69" mass="7899">MEPFVLLHIILGSILTLAIIMTLVFLLRWLLAPKEKKSSVFPAFRKSAITAAAIFLGYMLMVWVKKLFF</sequence>